<dbReference type="PROSITE" id="PS00061">
    <property type="entry name" value="ADH_SHORT"/>
    <property type="match status" value="1"/>
</dbReference>
<dbReference type="GO" id="GO:0006633">
    <property type="term" value="P:fatty acid biosynthetic process"/>
    <property type="evidence" value="ECO:0007669"/>
    <property type="project" value="TreeGrafter"/>
</dbReference>
<accession>A0AAU7ATW7</accession>
<dbReference type="EMBL" id="CP114014">
    <property type="protein sequence ID" value="XAY05061.1"/>
    <property type="molecule type" value="Genomic_DNA"/>
</dbReference>
<evidence type="ECO:0000256" key="1">
    <source>
        <dbReference type="ARBA" id="ARBA00006484"/>
    </source>
</evidence>
<dbReference type="GO" id="GO:0004316">
    <property type="term" value="F:3-oxoacyl-[acyl-carrier-protein] reductase (NADPH) activity"/>
    <property type="evidence" value="ECO:0007669"/>
    <property type="project" value="UniProtKB-EC"/>
</dbReference>
<protein>
    <submittedName>
        <fullName evidence="3">3-oxoacyl-[acyl-carrier-protein] reductase FabG</fullName>
        <ecNumber evidence="3">1.1.1.100</ecNumber>
    </submittedName>
</protein>
<dbReference type="KEGG" id="parq:DSM112329_01903"/>
<sequence length="253" mass="25772">MTQQPSDGKVAIVLGATRGIGRAIALALGEAGAIVLPTGRTHDAAAAVAREIEAAGGHATPVAIDLRDVEATTAAIEDAAQAAGRLDVAVANAGVNPYFKRPEQLAPSEWDELMAVNLRGAFFAVQAAGRVMLEQGSGSIVSVSSASVLVGASRGLPYTASKGGLDAVTRSLALDWAPRGVRVNGVAPGYIETDLTEGLRENTALADGLLAKVPQARFGTPDEVAAAVCFLASEAASYITGQTLYVDGGMLVY</sequence>
<dbReference type="RefSeq" id="WP_354701581.1">
    <property type="nucleotide sequence ID" value="NZ_CP114014.1"/>
</dbReference>
<evidence type="ECO:0000313" key="3">
    <source>
        <dbReference type="EMBL" id="XAY05061.1"/>
    </source>
</evidence>
<dbReference type="FunFam" id="3.40.50.720:FF:000084">
    <property type="entry name" value="Short-chain dehydrogenase reductase"/>
    <property type="match status" value="1"/>
</dbReference>
<keyword evidence="2 3" id="KW-0560">Oxidoreductase</keyword>
<dbReference type="InterPro" id="IPR002347">
    <property type="entry name" value="SDR_fam"/>
</dbReference>
<dbReference type="PANTHER" id="PTHR42760:SF133">
    <property type="entry name" value="3-OXOACYL-[ACYL-CARRIER-PROTEIN] REDUCTASE"/>
    <property type="match status" value="1"/>
</dbReference>
<dbReference type="PRINTS" id="PR00081">
    <property type="entry name" value="GDHRDH"/>
</dbReference>
<dbReference type="InterPro" id="IPR020904">
    <property type="entry name" value="Sc_DH/Rdtase_CS"/>
</dbReference>
<dbReference type="PRINTS" id="PR00080">
    <property type="entry name" value="SDRFAMILY"/>
</dbReference>
<dbReference type="NCBIfam" id="NF005559">
    <property type="entry name" value="PRK07231.1"/>
    <property type="match status" value="1"/>
</dbReference>
<organism evidence="3">
    <name type="scientific">Paraconexibacter sp. AEG42_29</name>
    <dbReference type="NCBI Taxonomy" id="2997339"/>
    <lineage>
        <taxon>Bacteria</taxon>
        <taxon>Bacillati</taxon>
        <taxon>Actinomycetota</taxon>
        <taxon>Thermoleophilia</taxon>
        <taxon>Solirubrobacterales</taxon>
        <taxon>Paraconexibacteraceae</taxon>
        <taxon>Paraconexibacter</taxon>
    </lineage>
</organism>
<reference evidence="3" key="1">
    <citation type="submission" date="2022-12" db="EMBL/GenBank/DDBJ databases">
        <title>Paraconexibacter alkalitolerans sp. nov. and Baekduia alba sp. nov., isolated from soil and emended description of the genera Paraconexibacter (Chun et al., 2020) and Baekduia (An et al., 2020).</title>
        <authorList>
            <person name="Vieira S."/>
            <person name="Huber K.J."/>
            <person name="Geppert A."/>
            <person name="Wolf J."/>
            <person name="Neumann-Schaal M."/>
            <person name="Muesken M."/>
            <person name="Overmann J."/>
        </authorList>
    </citation>
    <scope>NUCLEOTIDE SEQUENCE</scope>
    <source>
        <strain evidence="3">AEG42_29</strain>
    </source>
</reference>
<dbReference type="SUPFAM" id="SSF51735">
    <property type="entry name" value="NAD(P)-binding Rossmann-fold domains"/>
    <property type="match status" value="1"/>
</dbReference>
<dbReference type="Gene3D" id="3.40.50.720">
    <property type="entry name" value="NAD(P)-binding Rossmann-like Domain"/>
    <property type="match status" value="1"/>
</dbReference>
<dbReference type="EC" id="1.1.1.100" evidence="3"/>
<proteinExistence type="inferred from homology"/>
<gene>
    <name evidence="3" type="primary">fabG_5</name>
    <name evidence="3" type="ORF">DSM112329_01903</name>
</gene>
<comment type="similarity">
    <text evidence="1">Belongs to the short-chain dehydrogenases/reductases (SDR) family.</text>
</comment>
<dbReference type="Pfam" id="PF13561">
    <property type="entry name" value="adh_short_C2"/>
    <property type="match status" value="1"/>
</dbReference>
<evidence type="ECO:0000256" key="2">
    <source>
        <dbReference type="ARBA" id="ARBA00023002"/>
    </source>
</evidence>
<dbReference type="PANTHER" id="PTHR42760">
    <property type="entry name" value="SHORT-CHAIN DEHYDROGENASES/REDUCTASES FAMILY MEMBER"/>
    <property type="match status" value="1"/>
</dbReference>
<dbReference type="GO" id="GO:0048038">
    <property type="term" value="F:quinone binding"/>
    <property type="evidence" value="ECO:0007669"/>
    <property type="project" value="TreeGrafter"/>
</dbReference>
<dbReference type="InterPro" id="IPR036291">
    <property type="entry name" value="NAD(P)-bd_dom_sf"/>
</dbReference>
<dbReference type="AlphaFoldDB" id="A0AAU7ATW7"/>
<name>A0AAU7ATW7_9ACTN</name>